<comment type="caution">
    <text evidence="1">The sequence shown here is derived from an EMBL/GenBank/DDBJ whole genome shotgun (WGS) entry which is preliminary data.</text>
</comment>
<dbReference type="EMBL" id="CAJNOL010017849">
    <property type="protein sequence ID" value="CAF1679845.1"/>
    <property type="molecule type" value="Genomic_DNA"/>
</dbReference>
<reference evidence="1" key="1">
    <citation type="submission" date="2021-02" db="EMBL/GenBank/DDBJ databases">
        <authorList>
            <person name="Nowell W R."/>
        </authorList>
    </citation>
    <scope>NUCLEOTIDE SEQUENCE</scope>
</reference>
<dbReference type="EMBL" id="CAJNOH010015914">
    <property type="protein sequence ID" value="CAF1567439.1"/>
    <property type="molecule type" value="Genomic_DNA"/>
</dbReference>
<gene>
    <name evidence="2" type="ORF">JXQ802_LOCUS58981</name>
    <name evidence="1" type="ORF">PYM288_LOCUS42334</name>
</gene>
<proteinExistence type="predicted"/>
<dbReference type="Proteomes" id="UP000663854">
    <property type="component" value="Unassembled WGS sequence"/>
</dbReference>
<sequence length="242" mass="28083">MVDVLYSLVDVNQRFDKLLLDPLYIRNLDMTSMTMKSCFDLVYSIENKVLSRISKNILPRIHHQVNELTLEQHSMDHILHRIHYPQLYSLSLIDFQEEVRIKYLTGDTMLRKLLIEQITCLQIDVKDQTTVPPPLPQTLSTMFILILSLCKRLIKLNFCQFYHRSTSPILDVLSTNCNSSTLTSLEISVKTFDDCLYLLDGRLNCLSTLKIYVDNIAYTSATIDSTVSIIVFRQKKNSELNR</sequence>
<name>A0A815Y8N0_9BILA</name>
<accession>A0A815Y8N0</accession>
<evidence type="ECO:0000313" key="2">
    <source>
        <dbReference type="EMBL" id="CAF1679845.1"/>
    </source>
</evidence>
<keyword evidence="4" id="KW-1185">Reference proteome</keyword>
<protein>
    <submittedName>
        <fullName evidence="1">Uncharacterized protein</fullName>
    </submittedName>
</protein>
<dbReference type="AlphaFoldDB" id="A0A815Y8N0"/>
<evidence type="ECO:0000313" key="4">
    <source>
        <dbReference type="Proteomes" id="UP000663870"/>
    </source>
</evidence>
<evidence type="ECO:0000313" key="3">
    <source>
        <dbReference type="Proteomes" id="UP000663854"/>
    </source>
</evidence>
<evidence type="ECO:0000313" key="1">
    <source>
        <dbReference type="EMBL" id="CAF1567439.1"/>
    </source>
</evidence>
<organism evidence="1 3">
    <name type="scientific">Rotaria sordida</name>
    <dbReference type="NCBI Taxonomy" id="392033"/>
    <lineage>
        <taxon>Eukaryota</taxon>
        <taxon>Metazoa</taxon>
        <taxon>Spiralia</taxon>
        <taxon>Gnathifera</taxon>
        <taxon>Rotifera</taxon>
        <taxon>Eurotatoria</taxon>
        <taxon>Bdelloidea</taxon>
        <taxon>Philodinida</taxon>
        <taxon>Philodinidae</taxon>
        <taxon>Rotaria</taxon>
    </lineage>
</organism>
<dbReference type="Proteomes" id="UP000663870">
    <property type="component" value="Unassembled WGS sequence"/>
</dbReference>